<sequence length="165" mass="18207">MAIVELPDHGLSAGKAARGKHWIKQLDRVNRTVQTGYAFEGTFKKWNETVEVPEGTWFLTFIEDLTGSGRVRDQTVALWRVQNGELTADLRWELDGSPGWALKVRDPIADRLEGDDHPELPSVADAFEAWVSDEATRRGVSSGAILDDLMKAIFSSHAESGLSGT</sequence>
<keyword evidence="2" id="KW-1185">Reference proteome</keyword>
<evidence type="ECO:0000313" key="2">
    <source>
        <dbReference type="Proteomes" id="UP001596203"/>
    </source>
</evidence>
<evidence type="ECO:0000313" key="1">
    <source>
        <dbReference type="EMBL" id="MFC6022985.1"/>
    </source>
</evidence>
<gene>
    <name evidence="1" type="ORF">ACFP2T_43400</name>
</gene>
<name>A0ABW1KNF4_9ACTN</name>
<proteinExistence type="predicted"/>
<comment type="caution">
    <text evidence="1">The sequence shown here is derived from an EMBL/GenBank/DDBJ whole genome shotgun (WGS) entry which is preliminary data.</text>
</comment>
<evidence type="ECO:0008006" key="3">
    <source>
        <dbReference type="Google" id="ProtNLM"/>
    </source>
</evidence>
<protein>
    <recommendedName>
        <fullName evidence="3">DUF402 domain-containing protein</fullName>
    </recommendedName>
</protein>
<dbReference type="EMBL" id="JBHSPR010000084">
    <property type="protein sequence ID" value="MFC6022985.1"/>
    <property type="molecule type" value="Genomic_DNA"/>
</dbReference>
<accession>A0ABW1KNF4</accession>
<dbReference type="RefSeq" id="WP_377432906.1">
    <property type="nucleotide sequence ID" value="NZ_JBHSPR010000084.1"/>
</dbReference>
<dbReference type="Proteomes" id="UP001596203">
    <property type="component" value="Unassembled WGS sequence"/>
</dbReference>
<reference evidence="2" key="1">
    <citation type="journal article" date="2019" name="Int. J. Syst. Evol. Microbiol.">
        <title>The Global Catalogue of Microorganisms (GCM) 10K type strain sequencing project: providing services to taxonomists for standard genome sequencing and annotation.</title>
        <authorList>
            <consortium name="The Broad Institute Genomics Platform"/>
            <consortium name="The Broad Institute Genome Sequencing Center for Infectious Disease"/>
            <person name="Wu L."/>
            <person name="Ma J."/>
        </authorList>
    </citation>
    <scope>NUCLEOTIDE SEQUENCE [LARGE SCALE GENOMIC DNA]</scope>
    <source>
        <strain evidence="2">ZS-35-S2</strain>
    </source>
</reference>
<organism evidence="1 2">
    <name type="scientific">Plantactinospora solaniradicis</name>
    <dbReference type="NCBI Taxonomy" id="1723736"/>
    <lineage>
        <taxon>Bacteria</taxon>
        <taxon>Bacillati</taxon>
        <taxon>Actinomycetota</taxon>
        <taxon>Actinomycetes</taxon>
        <taxon>Micromonosporales</taxon>
        <taxon>Micromonosporaceae</taxon>
        <taxon>Plantactinospora</taxon>
    </lineage>
</organism>